<comment type="caution">
    <text evidence="2">The sequence shown here is derived from an EMBL/GenBank/DDBJ whole genome shotgun (WGS) entry which is preliminary data.</text>
</comment>
<dbReference type="OrthoDB" id="2222991at2"/>
<sequence length="151" mass="17216">MSEKPKIKILDHPELREKLLDLVKTTAHIDLANWAISCAEHILSLSTEKINSEVVASGFETNRLWQDNKATVHQVRQAGFKVHEEARKCKTELAKNILRTVGQAVAVGHMKEHAMVCSDYAIKTVQLSSSNDLEKIRAEREWQINELIKYQ</sequence>
<feature type="domain" description="Imm-5-like" evidence="1">
    <location>
        <begin position="22"/>
        <end position="148"/>
    </location>
</feature>
<reference evidence="3" key="1">
    <citation type="submission" date="2015-12" db="EMBL/GenBank/DDBJ databases">
        <title>Genome sequence of a biocontrol rhizobacterium Chryseobacterium kwangjuense strain KJ1R5 isolated from pepper (Capsicum annuum L.).</title>
        <authorList>
            <person name="Jeong J.-J."/>
            <person name="Park H."/>
            <person name="Mannaa M."/>
            <person name="Sang M.K."/>
            <person name="Choi I.-G."/>
            <person name="Kim K.D."/>
        </authorList>
    </citation>
    <scope>NUCLEOTIDE SEQUENCE [LARGE SCALE GENOMIC DNA]</scope>
    <source>
        <strain evidence="3">KJ1R5</strain>
    </source>
</reference>
<name>A0A135W031_9FLAO</name>
<dbReference type="InterPro" id="IPR048667">
    <property type="entry name" value="Imm5-like"/>
</dbReference>
<accession>A0A135W031</accession>
<gene>
    <name evidence="2" type="ORF">AU378_22525</name>
</gene>
<dbReference type="Pfam" id="PF21805">
    <property type="entry name" value="Imm5_like"/>
    <property type="match status" value="1"/>
</dbReference>
<evidence type="ECO:0000313" key="3">
    <source>
        <dbReference type="Proteomes" id="UP000070513"/>
    </source>
</evidence>
<dbReference type="Proteomes" id="UP000070513">
    <property type="component" value="Unassembled WGS sequence"/>
</dbReference>
<evidence type="ECO:0000313" key="2">
    <source>
        <dbReference type="EMBL" id="KXH78296.1"/>
    </source>
</evidence>
<organism evidence="2 3">
    <name type="scientific">Chryseobacterium kwangjuense</name>
    <dbReference type="NCBI Taxonomy" id="267125"/>
    <lineage>
        <taxon>Bacteria</taxon>
        <taxon>Pseudomonadati</taxon>
        <taxon>Bacteroidota</taxon>
        <taxon>Flavobacteriia</taxon>
        <taxon>Flavobacteriales</taxon>
        <taxon>Weeksellaceae</taxon>
        <taxon>Chryseobacterium group</taxon>
        <taxon>Chryseobacterium</taxon>
    </lineage>
</organism>
<protein>
    <recommendedName>
        <fullName evidence="1">Imm-5-like domain-containing protein</fullName>
    </recommendedName>
</protein>
<dbReference type="EMBL" id="LPUR01000022">
    <property type="protein sequence ID" value="KXH78296.1"/>
    <property type="molecule type" value="Genomic_DNA"/>
</dbReference>
<reference evidence="2 3" key="2">
    <citation type="journal article" date="2016" name="Genome Announc.">
        <title>Draft Genome Sequence of a Biocontrol Rhizobacterium, Chryseobacterium kwangjuense Strain KJ1R5, Isolated from Pepper (Capsicum annuum).</title>
        <authorList>
            <person name="Jeong J.J."/>
            <person name="Park H."/>
            <person name="Park B.H."/>
            <person name="Mannaa M."/>
            <person name="Sang M.K."/>
            <person name="Choi I.G."/>
            <person name="Kim K.D."/>
        </authorList>
    </citation>
    <scope>NUCLEOTIDE SEQUENCE [LARGE SCALE GENOMIC DNA]</scope>
    <source>
        <strain evidence="2 3">KJ1R5</strain>
    </source>
</reference>
<proteinExistence type="predicted"/>
<dbReference type="RefSeq" id="WP_062654243.1">
    <property type="nucleotide sequence ID" value="NZ_LPUR01000022.1"/>
</dbReference>
<evidence type="ECO:0000259" key="1">
    <source>
        <dbReference type="Pfam" id="PF21805"/>
    </source>
</evidence>
<dbReference type="AlphaFoldDB" id="A0A135W031"/>